<dbReference type="Gene3D" id="3.30.565.10">
    <property type="entry name" value="Histidine kinase-like ATPase, C-terminal domain"/>
    <property type="match status" value="1"/>
</dbReference>
<feature type="transmembrane region" description="Helical" evidence="1">
    <location>
        <begin position="113"/>
        <end position="132"/>
    </location>
</feature>
<reference evidence="3 4" key="1">
    <citation type="submission" date="2015-09" db="EMBL/GenBank/DDBJ databases">
        <authorList>
            <consortium name="Pathogen Informatics"/>
        </authorList>
    </citation>
    <scope>NUCLEOTIDE SEQUENCE [LARGE SCALE GENOMIC DNA]</scope>
    <source>
        <strain evidence="3 4">2789STDY5834962</strain>
    </source>
</reference>
<keyword evidence="1" id="KW-0812">Transmembrane</keyword>
<feature type="transmembrane region" description="Helical" evidence="1">
    <location>
        <begin position="60"/>
        <end position="76"/>
    </location>
</feature>
<dbReference type="CDD" id="cd16935">
    <property type="entry name" value="HATPase_AgrC-ComD-like"/>
    <property type="match status" value="1"/>
</dbReference>
<evidence type="ECO:0000259" key="2">
    <source>
        <dbReference type="Pfam" id="PF14501"/>
    </source>
</evidence>
<dbReference type="RefSeq" id="WP_055155847.1">
    <property type="nucleotide sequence ID" value="NZ_CYXR01000004.1"/>
</dbReference>
<gene>
    <name evidence="3" type="ORF">ERS852574_00771</name>
</gene>
<dbReference type="GO" id="GO:0042802">
    <property type="term" value="F:identical protein binding"/>
    <property type="evidence" value="ECO:0007669"/>
    <property type="project" value="TreeGrafter"/>
</dbReference>
<keyword evidence="1" id="KW-1133">Transmembrane helix</keyword>
<dbReference type="Pfam" id="PF14501">
    <property type="entry name" value="HATPase_c_5"/>
    <property type="match status" value="1"/>
</dbReference>
<feature type="transmembrane region" description="Helical" evidence="1">
    <location>
        <begin position="178"/>
        <end position="196"/>
    </location>
</feature>
<dbReference type="InterPro" id="IPR032834">
    <property type="entry name" value="NatK-like_C"/>
</dbReference>
<feature type="domain" description="Sensor histidine kinase NatK-like C-terminal" evidence="2">
    <location>
        <begin position="317"/>
        <end position="417"/>
    </location>
</feature>
<keyword evidence="1" id="KW-0472">Membrane</keyword>
<keyword evidence="3" id="KW-0808">Transferase</keyword>
<dbReference type="GO" id="GO:0016301">
    <property type="term" value="F:kinase activity"/>
    <property type="evidence" value="ECO:0007669"/>
    <property type="project" value="UniProtKB-KW"/>
</dbReference>
<feature type="transmembrane region" description="Helical" evidence="1">
    <location>
        <begin position="6"/>
        <end position="24"/>
    </location>
</feature>
<evidence type="ECO:0000313" key="4">
    <source>
        <dbReference type="Proteomes" id="UP000095727"/>
    </source>
</evidence>
<dbReference type="SUPFAM" id="SSF55874">
    <property type="entry name" value="ATPase domain of HSP90 chaperone/DNA topoisomerase II/histidine kinase"/>
    <property type="match status" value="1"/>
</dbReference>
<dbReference type="InterPro" id="IPR036890">
    <property type="entry name" value="HATPase_C_sf"/>
</dbReference>
<feature type="transmembrane region" description="Helical" evidence="1">
    <location>
        <begin position="88"/>
        <end position="107"/>
    </location>
</feature>
<dbReference type="PANTHER" id="PTHR40448">
    <property type="entry name" value="TWO-COMPONENT SENSOR HISTIDINE KINASE"/>
    <property type="match status" value="1"/>
</dbReference>
<dbReference type="EMBL" id="CYXR01000004">
    <property type="protein sequence ID" value="CUM79813.1"/>
    <property type="molecule type" value="Genomic_DNA"/>
</dbReference>
<dbReference type="Proteomes" id="UP000095727">
    <property type="component" value="Unassembled WGS sequence"/>
</dbReference>
<dbReference type="AlphaFoldDB" id="A0A173RPA5"/>
<dbReference type="PANTHER" id="PTHR40448:SF1">
    <property type="entry name" value="TWO-COMPONENT SENSOR HISTIDINE KINASE"/>
    <property type="match status" value="1"/>
</dbReference>
<proteinExistence type="predicted"/>
<protein>
    <submittedName>
        <fullName evidence="3">Histidine kinase-, DNA gyrase B-, and HSP90-like ATPase</fullName>
    </submittedName>
</protein>
<feature type="transmembrane region" description="Helical" evidence="1">
    <location>
        <begin position="153"/>
        <end position="172"/>
    </location>
</feature>
<evidence type="ECO:0000313" key="3">
    <source>
        <dbReference type="EMBL" id="CUM79813.1"/>
    </source>
</evidence>
<keyword evidence="3" id="KW-0418">Kinase</keyword>
<organism evidence="3 4">
    <name type="scientific">Coprococcus comes</name>
    <dbReference type="NCBI Taxonomy" id="410072"/>
    <lineage>
        <taxon>Bacteria</taxon>
        <taxon>Bacillati</taxon>
        <taxon>Bacillota</taxon>
        <taxon>Clostridia</taxon>
        <taxon>Lachnospirales</taxon>
        <taxon>Lachnospiraceae</taxon>
        <taxon>Coprococcus</taxon>
    </lineage>
</organism>
<name>A0A173RPA5_9FIRM</name>
<sequence length="424" mass="49548">MNIHLITYLTSKLFWIYTVFRYNTILYPKNEDTQKLFAYFCAYLLSCWESMQWGTMYGDLIFELIALLIITVAYQADWQHHVWNTLMVYIMGILCDGIPIVFFQRYAVARNPVHHHMGPGTIVMGNFIFFLLEVIIERKVGVKRSYYIKNRHWLAMLSVPVISIIVCIRILLPDRRGVRSTIVLFLLFINVFIFYLHDEVQKSYIETAKQEEMKIQMSQYAKELEMMMKSQDRLNKIHHDYKHHLTTIGAMAKTGGNEEILSYLKQMENIAGTALCHHLYTENRNMNNLLNYILEDSKSVIENPEISVEIPNHIGEELFDISIIVGNLMDNAIRGTAASDERRLSFQMYYGKGIMNIQIENSIKDTPKVRNGIYLTTKSRKEGHGIGLQNVKLVVEKYHGQMEICHTEKSFQVKILLYMKLDEK</sequence>
<accession>A0A173RPA5</accession>
<evidence type="ECO:0000256" key="1">
    <source>
        <dbReference type="SAM" id="Phobius"/>
    </source>
</evidence>